<proteinExistence type="predicted"/>
<dbReference type="AlphaFoldDB" id="A0A090S0P1"/>
<dbReference type="SUPFAM" id="SSF53850">
    <property type="entry name" value="Periplasmic binding protein-like II"/>
    <property type="match status" value="1"/>
</dbReference>
<dbReference type="GO" id="GO:0030976">
    <property type="term" value="F:thiamine pyrophosphate binding"/>
    <property type="evidence" value="ECO:0007669"/>
    <property type="project" value="TreeGrafter"/>
</dbReference>
<feature type="chain" id="PRO_5001863388" evidence="3">
    <location>
        <begin position="21"/>
        <end position="320"/>
    </location>
</feature>
<feature type="binding site" evidence="2">
    <location>
        <position position="214"/>
    </location>
    <ligand>
        <name>Fe cation</name>
        <dbReference type="ChEBI" id="CHEBI:24875"/>
    </ligand>
</feature>
<dbReference type="Gene3D" id="3.40.190.10">
    <property type="entry name" value="Periplasmic binding protein-like II"/>
    <property type="match status" value="2"/>
</dbReference>
<dbReference type="GO" id="GO:0046872">
    <property type="term" value="F:metal ion binding"/>
    <property type="evidence" value="ECO:0007669"/>
    <property type="project" value="UniProtKB-KW"/>
</dbReference>
<dbReference type="GO" id="GO:0030288">
    <property type="term" value="C:outer membrane-bounded periplasmic space"/>
    <property type="evidence" value="ECO:0007669"/>
    <property type="project" value="TreeGrafter"/>
</dbReference>
<dbReference type="GO" id="GO:0015888">
    <property type="term" value="P:thiamine transport"/>
    <property type="evidence" value="ECO:0007669"/>
    <property type="project" value="TreeGrafter"/>
</dbReference>
<dbReference type="PANTHER" id="PTHR30006">
    <property type="entry name" value="THIAMINE-BINDING PERIPLASMIC PROTEIN-RELATED"/>
    <property type="match status" value="1"/>
</dbReference>
<dbReference type="Proteomes" id="UP000029228">
    <property type="component" value="Unassembled WGS sequence"/>
</dbReference>
<evidence type="ECO:0000313" key="4">
    <source>
        <dbReference type="EMBL" id="GAL20039.1"/>
    </source>
</evidence>
<dbReference type="GO" id="GO:0030975">
    <property type="term" value="F:thiamine binding"/>
    <property type="evidence" value="ECO:0007669"/>
    <property type="project" value="TreeGrafter"/>
</dbReference>
<dbReference type="Pfam" id="PF13343">
    <property type="entry name" value="SBP_bac_6"/>
    <property type="match status" value="1"/>
</dbReference>
<evidence type="ECO:0000313" key="5">
    <source>
        <dbReference type="Proteomes" id="UP000029228"/>
    </source>
</evidence>
<dbReference type="InterPro" id="IPR026045">
    <property type="entry name" value="Ferric-bd"/>
</dbReference>
<gene>
    <name evidence="4" type="ORF">JCM19235_4239</name>
</gene>
<evidence type="ECO:0000256" key="3">
    <source>
        <dbReference type="SAM" id="SignalP"/>
    </source>
</evidence>
<reference evidence="4 5" key="1">
    <citation type="submission" date="2014-09" db="EMBL/GenBank/DDBJ databases">
        <title>Vibrio maritimus JCM 19235. (C45) whole genome shotgun sequence.</title>
        <authorList>
            <person name="Sawabe T."/>
            <person name="Meirelles P."/>
            <person name="Nakanishi M."/>
            <person name="Sayaka M."/>
            <person name="Hattori M."/>
            <person name="Ohkuma M."/>
        </authorList>
    </citation>
    <scope>NUCLEOTIDE SEQUENCE [LARGE SCALE GENOMIC DNA]</scope>
    <source>
        <strain evidence="5">JCM19235</strain>
    </source>
</reference>
<comment type="caution">
    <text evidence="4">The sequence shown here is derived from an EMBL/GenBank/DDBJ whole genome shotgun (WGS) entry which is preliminary data.</text>
</comment>
<evidence type="ECO:0000256" key="1">
    <source>
        <dbReference type="ARBA" id="ARBA00022729"/>
    </source>
</evidence>
<accession>A0A090S0P1</accession>
<keyword evidence="5" id="KW-1185">Reference proteome</keyword>
<name>A0A090S0P1_9VIBR</name>
<feature type="signal peptide" evidence="3">
    <location>
        <begin position="1"/>
        <end position="20"/>
    </location>
</feature>
<evidence type="ECO:0000256" key="2">
    <source>
        <dbReference type="PIRSR" id="PIRSR002825-1"/>
    </source>
</evidence>
<dbReference type="PIRSF" id="PIRSF002825">
    <property type="entry name" value="CfbpA"/>
    <property type="match status" value="1"/>
</dbReference>
<dbReference type="PANTHER" id="PTHR30006:SF2">
    <property type="entry name" value="ABC TRANSPORTER SUBSTRATE-BINDING PROTEIN"/>
    <property type="match status" value="1"/>
</dbReference>
<dbReference type="STRING" id="990268.JCM19235_4239"/>
<dbReference type="EMBL" id="BBMR01000005">
    <property type="protein sequence ID" value="GAL20039.1"/>
    <property type="molecule type" value="Genomic_DNA"/>
</dbReference>
<organism evidence="4 5">
    <name type="scientific">Vibrio maritimus</name>
    <dbReference type="NCBI Taxonomy" id="990268"/>
    <lineage>
        <taxon>Bacteria</taxon>
        <taxon>Pseudomonadati</taxon>
        <taxon>Pseudomonadota</taxon>
        <taxon>Gammaproteobacteria</taxon>
        <taxon>Vibrionales</taxon>
        <taxon>Vibrionaceae</taxon>
        <taxon>Vibrio</taxon>
    </lineage>
</organism>
<keyword evidence="2" id="KW-0479">Metal-binding</keyword>
<keyword evidence="1 3" id="KW-0732">Signal</keyword>
<protein>
    <submittedName>
        <fullName evidence="4">Ferric iron ABC transporter iron-binding protein</fullName>
    </submittedName>
</protein>
<keyword evidence="2" id="KW-0408">Iron</keyword>
<sequence>MKNLSVLALALGLVSGAVTAADLTVYTAGPKGLANQLIKDFEKVSGNKVQVYQATTGRILGRLKAEEARPVADVVILASWPAAMGLQSEGLLHTFTPENADKLHDGWNGNNQLFAYSGSALGITYNTRLVKDAPASLTTYTEDNWAGQVVIPDPTESGSALDFISGVIANDADKAWTLFNAWQENDIDVNGANRPALNQVVNGSKSVVLAGVDYMGYGEKAKGNPIEVIYPAEGTVIAPRPVMVLESSDKKPQAEVFVNYLLTERAQNIVAKNLLLPGRSDVKADPSRPDYAEIKQLDYDWNWMFENQANVTKKFSAMFR</sequence>